<protein>
    <submittedName>
        <fullName evidence="1">Uncharacterized protein</fullName>
    </submittedName>
</protein>
<dbReference type="AlphaFoldDB" id="A5ZUV2"/>
<reference evidence="1 2" key="1">
    <citation type="submission" date="2007-03" db="EMBL/GenBank/DDBJ databases">
        <authorList>
            <person name="Fulton L."/>
            <person name="Clifton S."/>
            <person name="Fulton B."/>
            <person name="Xu J."/>
            <person name="Minx P."/>
            <person name="Pepin K.H."/>
            <person name="Johnson M."/>
            <person name="Thiruvilangam P."/>
            <person name="Bhonagiri V."/>
            <person name="Nash W.E."/>
            <person name="Mardis E.R."/>
            <person name="Wilson R.K."/>
        </authorList>
    </citation>
    <scope>NUCLEOTIDE SEQUENCE [LARGE SCALE GENOMIC DNA]</scope>
    <source>
        <strain evidence="1 2">ATCC 29174</strain>
    </source>
</reference>
<evidence type="ECO:0000313" key="1">
    <source>
        <dbReference type="EMBL" id="EDM86637.1"/>
    </source>
</evidence>
<proteinExistence type="predicted"/>
<evidence type="ECO:0000313" key="2">
    <source>
        <dbReference type="Proteomes" id="UP000006002"/>
    </source>
</evidence>
<reference evidence="1 2" key="2">
    <citation type="submission" date="2007-04" db="EMBL/GenBank/DDBJ databases">
        <title>Draft genome sequence of Ruminococcus obeum (ATCC 29174).</title>
        <authorList>
            <person name="Sudarsanam P."/>
            <person name="Ley R."/>
            <person name="Guruge J."/>
            <person name="Turnbaugh P.J."/>
            <person name="Mahowald M."/>
            <person name="Liep D."/>
            <person name="Gordon J."/>
        </authorList>
    </citation>
    <scope>NUCLEOTIDE SEQUENCE [LARGE SCALE GENOMIC DNA]</scope>
    <source>
        <strain evidence="1 2">ATCC 29174</strain>
    </source>
</reference>
<gene>
    <name evidence="1" type="ORF">RUMOBE_02787</name>
</gene>
<dbReference type="HOGENOM" id="CLU_3380771_0_0_9"/>
<organism evidence="1 2">
    <name type="scientific">Blautia obeum ATCC 29174</name>
    <dbReference type="NCBI Taxonomy" id="411459"/>
    <lineage>
        <taxon>Bacteria</taxon>
        <taxon>Bacillati</taxon>
        <taxon>Bacillota</taxon>
        <taxon>Clostridia</taxon>
        <taxon>Lachnospirales</taxon>
        <taxon>Lachnospiraceae</taxon>
        <taxon>Blautia</taxon>
    </lineage>
</organism>
<dbReference type="Proteomes" id="UP000006002">
    <property type="component" value="Unassembled WGS sequence"/>
</dbReference>
<comment type="caution">
    <text evidence="1">The sequence shown here is derived from an EMBL/GenBank/DDBJ whole genome shotgun (WGS) entry which is preliminary data.</text>
</comment>
<dbReference type="EMBL" id="AAVO02000013">
    <property type="protein sequence ID" value="EDM86637.1"/>
    <property type="molecule type" value="Genomic_DNA"/>
</dbReference>
<sequence>MYLLDMKKKNTGFFPDRFKWIEQNQAAEQTGKK</sequence>
<name>A5ZUV2_9FIRM</name>
<accession>A5ZUV2</accession>